<dbReference type="EMBL" id="FPIZ01000006">
    <property type="protein sequence ID" value="SFW52262.1"/>
    <property type="molecule type" value="Genomic_DNA"/>
</dbReference>
<evidence type="ECO:0000313" key="2">
    <source>
        <dbReference type="Proteomes" id="UP000183788"/>
    </source>
</evidence>
<reference evidence="1 2" key="1">
    <citation type="submission" date="2016-11" db="EMBL/GenBank/DDBJ databases">
        <authorList>
            <person name="Jaros S."/>
            <person name="Januszkiewicz K."/>
            <person name="Wedrychowicz H."/>
        </authorList>
    </citation>
    <scope>NUCLEOTIDE SEQUENCE [LARGE SCALE GENOMIC DNA]</scope>
    <source>
        <strain evidence="1 2">DSM 784</strain>
    </source>
</reference>
<proteinExistence type="predicted"/>
<dbReference type="AlphaFoldDB" id="A0A1K1PZH6"/>
<evidence type="ECO:0000313" key="1">
    <source>
        <dbReference type="EMBL" id="SFW52262.1"/>
    </source>
</evidence>
<accession>A0A1K1PZH6</accession>
<dbReference type="STRING" id="1004.SAMN05661012_02343"/>
<gene>
    <name evidence="1" type="ORF">SAMN05661012_02343</name>
</gene>
<protein>
    <submittedName>
        <fullName evidence="1">Uncharacterized protein</fullName>
    </submittedName>
</protein>
<sequence>MICFLLVFAKQISEDFFRITNLPAVFSFPQRKFLLAGSFSTFGRKTAGPGAIDDPATAGSSIAKLETAISTPIQYPYSIPFVLGNCILDGLRFTAILIAFANTLKIASIL</sequence>
<name>A0A1K1PZH6_9BACT</name>
<organism evidence="1 2">
    <name type="scientific">Chitinophaga sancti</name>
    <dbReference type="NCBI Taxonomy" id="1004"/>
    <lineage>
        <taxon>Bacteria</taxon>
        <taxon>Pseudomonadati</taxon>
        <taxon>Bacteroidota</taxon>
        <taxon>Chitinophagia</taxon>
        <taxon>Chitinophagales</taxon>
        <taxon>Chitinophagaceae</taxon>
        <taxon>Chitinophaga</taxon>
    </lineage>
</organism>
<dbReference type="Proteomes" id="UP000183788">
    <property type="component" value="Unassembled WGS sequence"/>
</dbReference>